<feature type="transmembrane region" description="Helical" evidence="5">
    <location>
        <begin position="170"/>
        <end position="193"/>
    </location>
</feature>
<evidence type="ECO:0000313" key="7">
    <source>
        <dbReference type="EMBL" id="WXC79627.1"/>
    </source>
</evidence>
<keyword evidence="4 5" id="KW-0472">Membrane</keyword>
<dbReference type="InterPro" id="IPR020846">
    <property type="entry name" value="MFS_dom"/>
</dbReference>
<evidence type="ECO:0000256" key="3">
    <source>
        <dbReference type="ARBA" id="ARBA00022989"/>
    </source>
</evidence>
<dbReference type="InterPro" id="IPR005828">
    <property type="entry name" value="MFS_sugar_transport-like"/>
</dbReference>
<evidence type="ECO:0000256" key="5">
    <source>
        <dbReference type="SAM" id="Phobius"/>
    </source>
</evidence>
<evidence type="ECO:0000256" key="2">
    <source>
        <dbReference type="ARBA" id="ARBA00022692"/>
    </source>
</evidence>
<feature type="transmembrane region" description="Helical" evidence="5">
    <location>
        <begin position="144"/>
        <end position="164"/>
    </location>
</feature>
<dbReference type="RefSeq" id="WP_338822849.1">
    <property type="nucleotide sequence ID" value="NZ_CP147708.1"/>
</dbReference>
<name>A0ABZ2NXE4_9BRAD</name>
<feature type="domain" description="Major facilitator superfamily (MFS) profile" evidence="6">
    <location>
        <begin position="18"/>
        <end position="445"/>
    </location>
</feature>
<gene>
    <name evidence="7" type="ORF">WDK88_41855</name>
</gene>
<reference evidence="7" key="2">
    <citation type="submission" date="2024-03" db="EMBL/GenBank/DDBJ databases">
        <authorList>
            <person name="Bromfield E.S.P."/>
            <person name="Cloutier S."/>
        </authorList>
    </citation>
    <scope>NUCLEOTIDE SEQUENCE</scope>
    <source>
        <strain evidence="7">5S5</strain>
    </source>
</reference>
<reference evidence="7" key="1">
    <citation type="journal article" date="2021" name="Int. J. Syst. Evol. Microbiol.">
        <title>Bradyrhizobium septentrionale sp. nov. (sv. septentrionale) and Bradyrhizobium quebecense sp. nov. (sv. septentrionale) associated with legumes native to Canada possess rearranged symbiosis genes and numerous insertion sequences.</title>
        <authorList>
            <person name="Bromfield E.S.P."/>
            <person name="Cloutier S."/>
        </authorList>
    </citation>
    <scope>NUCLEOTIDE SEQUENCE</scope>
    <source>
        <strain evidence="7">5S5</strain>
    </source>
</reference>
<evidence type="ECO:0000256" key="1">
    <source>
        <dbReference type="ARBA" id="ARBA00004141"/>
    </source>
</evidence>
<feature type="transmembrane region" description="Helical" evidence="5">
    <location>
        <begin position="346"/>
        <end position="370"/>
    </location>
</feature>
<comment type="subcellular location">
    <subcellularLocation>
        <location evidence="1">Membrane</location>
        <topology evidence="1">Multi-pass membrane protein</topology>
    </subcellularLocation>
</comment>
<protein>
    <submittedName>
        <fullName evidence="7">MFS transporter</fullName>
    </submittedName>
</protein>
<dbReference type="PROSITE" id="PS50850">
    <property type="entry name" value="MFS"/>
    <property type="match status" value="1"/>
</dbReference>
<evidence type="ECO:0000259" key="6">
    <source>
        <dbReference type="PROSITE" id="PS50850"/>
    </source>
</evidence>
<dbReference type="Pfam" id="PF00083">
    <property type="entry name" value="Sugar_tr"/>
    <property type="match status" value="1"/>
</dbReference>
<proteinExistence type="predicted"/>
<organism evidence="7 8">
    <name type="scientific">Bradyrhizobium septentrionale</name>
    <dbReference type="NCBI Taxonomy" id="1404411"/>
    <lineage>
        <taxon>Bacteria</taxon>
        <taxon>Pseudomonadati</taxon>
        <taxon>Pseudomonadota</taxon>
        <taxon>Alphaproteobacteria</taxon>
        <taxon>Hyphomicrobiales</taxon>
        <taxon>Nitrobacteraceae</taxon>
        <taxon>Bradyrhizobium</taxon>
    </lineage>
</organism>
<feature type="transmembrane region" description="Helical" evidence="5">
    <location>
        <begin position="289"/>
        <end position="309"/>
    </location>
</feature>
<sequence>MLGHLDHQKSLTRNQARLIGAAIAGNILDFFDLFLISFVLAFIVKPWGLTFGESALVLLSSGVGAMIGAMFWGWLADRIGRRLVFSATIANFALATGAMALTPDGAWVYLAIMRFLVGFGAGGLYCVDLPLVQEFVPVRLRGRIGGLVTAAVPAGLLLASLAAATLTDKIGWRGLFVVGMAPAFLVLLARAWVPESPRWLLSRGRTDLARRSIAWALNVAPESLPALTTPAHAPADQSPARLRELGHYPRSLAASWITNLGIQTGHYGFTMWAPTLLVLILQIPPSSAAWYMAAISLGGLAGRFLFAWLSDSIGRRSSGVIFGLGAAVTLSLASFLQTEFLGPLSLFWVTLIAANIFIDGGFAIVGPYAAEVWPSRLRTTGMGTAYGFGGIGKIIGPMGLAWIIGSSNVVTPQATIQAIVPAFLYLAAWFVLAGAAFLVLGIETKGRSIEDLDRELQSEQGFSTAAHREHLKGEAAGQTRR</sequence>
<feature type="transmembrane region" description="Helical" evidence="5">
    <location>
        <begin position="107"/>
        <end position="132"/>
    </location>
</feature>
<dbReference type="PROSITE" id="PS00217">
    <property type="entry name" value="SUGAR_TRANSPORT_2"/>
    <property type="match status" value="1"/>
</dbReference>
<dbReference type="EMBL" id="CP147711">
    <property type="protein sequence ID" value="WXC79627.1"/>
    <property type="molecule type" value="Genomic_DNA"/>
</dbReference>
<dbReference type="Proteomes" id="UP001432046">
    <property type="component" value="Chromosome"/>
</dbReference>
<keyword evidence="3 5" id="KW-1133">Transmembrane helix</keyword>
<keyword evidence="2 5" id="KW-0812">Transmembrane</keyword>
<accession>A0ABZ2NXE4</accession>
<dbReference type="SUPFAM" id="SSF103473">
    <property type="entry name" value="MFS general substrate transporter"/>
    <property type="match status" value="1"/>
</dbReference>
<evidence type="ECO:0000313" key="8">
    <source>
        <dbReference type="Proteomes" id="UP001432046"/>
    </source>
</evidence>
<feature type="transmembrane region" description="Helical" evidence="5">
    <location>
        <begin position="382"/>
        <end position="404"/>
    </location>
</feature>
<dbReference type="InterPro" id="IPR036259">
    <property type="entry name" value="MFS_trans_sf"/>
</dbReference>
<dbReference type="PANTHER" id="PTHR23508">
    <property type="entry name" value="CARBOXYLIC ACID TRANSPORTER PROTEIN HOMOLOG"/>
    <property type="match status" value="1"/>
</dbReference>
<keyword evidence="8" id="KW-1185">Reference proteome</keyword>
<feature type="transmembrane region" description="Helical" evidence="5">
    <location>
        <begin position="321"/>
        <end position="340"/>
    </location>
</feature>
<dbReference type="Gene3D" id="1.20.1250.20">
    <property type="entry name" value="MFS general substrate transporter like domains"/>
    <property type="match status" value="1"/>
</dbReference>
<evidence type="ECO:0000256" key="4">
    <source>
        <dbReference type="ARBA" id="ARBA00023136"/>
    </source>
</evidence>
<dbReference type="PANTHER" id="PTHR23508:SF10">
    <property type="entry name" value="CARBOXYLIC ACID TRANSPORTER PROTEIN HOMOLOG"/>
    <property type="match status" value="1"/>
</dbReference>
<feature type="transmembrane region" description="Helical" evidence="5">
    <location>
        <begin position="83"/>
        <end position="101"/>
    </location>
</feature>
<feature type="transmembrane region" description="Helical" evidence="5">
    <location>
        <begin position="416"/>
        <end position="440"/>
    </location>
</feature>
<feature type="transmembrane region" description="Helical" evidence="5">
    <location>
        <begin position="55"/>
        <end position="76"/>
    </location>
</feature>
<dbReference type="InterPro" id="IPR005829">
    <property type="entry name" value="Sugar_transporter_CS"/>
</dbReference>
<feature type="transmembrane region" description="Helical" evidence="5">
    <location>
        <begin position="21"/>
        <end position="43"/>
    </location>
</feature>